<feature type="region of interest" description="Disordered" evidence="1">
    <location>
        <begin position="64"/>
        <end position="120"/>
    </location>
</feature>
<evidence type="ECO:0000313" key="5">
    <source>
        <dbReference type="Proteomes" id="UP001431572"/>
    </source>
</evidence>
<gene>
    <name evidence="2" type="ORF">HXX08_24805</name>
    <name evidence="3" type="ORF">OZ401_002610</name>
</gene>
<accession>A0A8T7MAM3</accession>
<evidence type="ECO:0000313" key="3">
    <source>
        <dbReference type="EMBL" id="WJW69019.1"/>
    </source>
</evidence>
<sequence>MTDKKVFSSEDMAGPHADRENITFKIPVPSKTAPVYFGDETYQDEHRNGWNEEEYELALKQAEQDFNPASVGDSRVQDWKNGVPERNRQGYEDELDDISASSPTSDRTYSDPKRVRGTKQ</sequence>
<dbReference type="Proteomes" id="UP001431572">
    <property type="component" value="Chromosome 2"/>
</dbReference>
<feature type="compositionally biased region" description="Basic and acidic residues" evidence="1">
    <location>
        <begin position="75"/>
        <end position="91"/>
    </location>
</feature>
<dbReference type="Proteomes" id="UP000521676">
    <property type="component" value="Unassembled WGS sequence"/>
</dbReference>
<protein>
    <submittedName>
        <fullName evidence="2">Uncharacterized protein</fullName>
    </submittedName>
</protein>
<evidence type="ECO:0000313" key="4">
    <source>
        <dbReference type="Proteomes" id="UP000521676"/>
    </source>
</evidence>
<feature type="region of interest" description="Disordered" evidence="1">
    <location>
        <begin position="1"/>
        <end position="21"/>
    </location>
</feature>
<dbReference type="RefSeq" id="WP_341470922.1">
    <property type="nucleotide sequence ID" value="NZ_CP128400.1"/>
</dbReference>
<dbReference type="AlphaFoldDB" id="A0A8T7MAM3"/>
<proteinExistence type="predicted"/>
<dbReference type="EMBL" id="CP128400">
    <property type="protein sequence ID" value="WJW69019.1"/>
    <property type="molecule type" value="Genomic_DNA"/>
</dbReference>
<keyword evidence="5" id="KW-1185">Reference proteome</keyword>
<evidence type="ECO:0000256" key="1">
    <source>
        <dbReference type="SAM" id="MobiDB-lite"/>
    </source>
</evidence>
<name>A0A8T7MAM3_9CHLR</name>
<reference evidence="3" key="2">
    <citation type="journal article" date="2024" name="Nature">
        <title>Anoxygenic phototroph of the Chloroflexota uses a type I reaction centre.</title>
        <authorList>
            <person name="Tsuji J.M."/>
            <person name="Shaw N.A."/>
            <person name="Nagashima S."/>
            <person name="Venkiteswaran J.J."/>
            <person name="Schiff S.L."/>
            <person name="Watanabe T."/>
            <person name="Fukui M."/>
            <person name="Hanada S."/>
            <person name="Tank M."/>
            <person name="Neufeld J.D."/>
        </authorList>
    </citation>
    <scope>NUCLEOTIDE SEQUENCE</scope>
    <source>
        <strain evidence="3">L227-S17</strain>
    </source>
</reference>
<organism evidence="2 4">
    <name type="scientific">Candidatus Chlorohelix allophototropha</name>
    <dbReference type="NCBI Taxonomy" id="3003348"/>
    <lineage>
        <taxon>Bacteria</taxon>
        <taxon>Bacillati</taxon>
        <taxon>Chloroflexota</taxon>
        <taxon>Chloroflexia</taxon>
        <taxon>Candidatus Chloroheliales</taxon>
        <taxon>Candidatus Chloroheliaceae</taxon>
        <taxon>Candidatus Chlorohelix</taxon>
    </lineage>
</organism>
<evidence type="ECO:0000313" key="2">
    <source>
        <dbReference type="EMBL" id="NWJ49091.1"/>
    </source>
</evidence>
<dbReference type="EMBL" id="JACATZ010000003">
    <property type="protein sequence ID" value="NWJ49091.1"/>
    <property type="molecule type" value="Genomic_DNA"/>
</dbReference>
<reference evidence="2 4" key="1">
    <citation type="submission" date="2020-06" db="EMBL/GenBank/DDBJ databases">
        <title>Anoxygenic phototrophic Chloroflexota member uses a Type I reaction center.</title>
        <authorList>
            <person name="Tsuji J.M."/>
            <person name="Shaw N.A."/>
            <person name="Nagashima S."/>
            <person name="Venkiteswaran J."/>
            <person name="Schiff S.L."/>
            <person name="Hanada S."/>
            <person name="Tank M."/>
            <person name="Neufeld J.D."/>
        </authorList>
    </citation>
    <scope>NUCLEOTIDE SEQUENCE [LARGE SCALE GENOMIC DNA]</scope>
    <source>
        <strain evidence="2">L227-S17</strain>
    </source>
</reference>